<reference evidence="2" key="1">
    <citation type="submission" date="2022-11" db="UniProtKB">
        <authorList>
            <consortium name="WormBaseParasite"/>
        </authorList>
    </citation>
    <scope>IDENTIFICATION</scope>
</reference>
<protein>
    <submittedName>
        <fullName evidence="2">Uncharacterized protein</fullName>
    </submittedName>
</protein>
<organism evidence="1 2">
    <name type="scientific">Panagrolaimus sp. PS1159</name>
    <dbReference type="NCBI Taxonomy" id="55785"/>
    <lineage>
        <taxon>Eukaryota</taxon>
        <taxon>Metazoa</taxon>
        <taxon>Ecdysozoa</taxon>
        <taxon>Nematoda</taxon>
        <taxon>Chromadorea</taxon>
        <taxon>Rhabditida</taxon>
        <taxon>Tylenchina</taxon>
        <taxon>Panagrolaimomorpha</taxon>
        <taxon>Panagrolaimoidea</taxon>
        <taxon>Panagrolaimidae</taxon>
        <taxon>Panagrolaimus</taxon>
    </lineage>
</organism>
<accession>A0AC35FAK4</accession>
<sequence length="200" mass="22816">MSRQILTSIIYLLIFDYSISVEFNAKTYPNPKTFRGAKECNMRSISNLCDPDQVFDESTRYRLNSELQQMTRRTEKVQGGFCDRKGFEPLLLIAHESVIFFLSALDHQFYYSSEPETGFDQSDFLAIKAGQDSYLAEGNYTFALVNIFKQIGGAKNIQVTSEDKETDYKQKAKPNNNALIFSPSYLTLISSFIVLIFGLL</sequence>
<proteinExistence type="predicted"/>
<evidence type="ECO:0000313" key="2">
    <source>
        <dbReference type="WBParaSite" id="PS1159_v2.g15469.t1"/>
    </source>
</evidence>
<dbReference type="WBParaSite" id="PS1159_v2.g15469.t1">
    <property type="protein sequence ID" value="PS1159_v2.g15469.t1"/>
    <property type="gene ID" value="PS1159_v2.g15469"/>
</dbReference>
<name>A0AC35FAK4_9BILA</name>
<evidence type="ECO:0000313" key="1">
    <source>
        <dbReference type="Proteomes" id="UP000887580"/>
    </source>
</evidence>
<dbReference type="Proteomes" id="UP000887580">
    <property type="component" value="Unplaced"/>
</dbReference>